<evidence type="ECO:0000259" key="2">
    <source>
        <dbReference type="PROSITE" id="PS50887"/>
    </source>
</evidence>
<proteinExistence type="predicted"/>
<evidence type="ECO:0000313" key="4">
    <source>
        <dbReference type="Proteomes" id="UP000434036"/>
    </source>
</evidence>
<dbReference type="Proteomes" id="UP000434036">
    <property type="component" value="Unassembled WGS sequence"/>
</dbReference>
<organism evidence="3 4">
    <name type="scientific">Copranaerobaculum intestinale</name>
    <dbReference type="NCBI Taxonomy" id="2692629"/>
    <lineage>
        <taxon>Bacteria</taxon>
        <taxon>Bacillati</taxon>
        <taxon>Bacillota</taxon>
        <taxon>Erysipelotrichia</taxon>
        <taxon>Erysipelotrichales</taxon>
        <taxon>Erysipelotrichaceae</taxon>
        <taxon>Copranaerobaculum</taxon>
    </lineage>
</organism>
<dbReference type="PANTHER" id="PTHR33121:SF70">
    <property type="entry name" value="SIGNALING PROTEIN YKOW"/>
    <property type="match status" value="1"/>
</dbReference>
<dbReference type="RefSeq" id="WP_160625472.1">
    <property type="nucleotide sequence ID" value="NZ_WUUQ01000003.1"/>
</dbReference>
<dbReference type="PROSITE" id="PS50883">
    <property type="entry name" value="EAL"/>
    <property type="match status" value="1"/>
</dbReference>
<feature type="domain" description="EAL" evidence="1">
    <location>
        <begin position="180"/>
        <end position="433"/>
    </location>
</feature>
<dbReference type="SUPFAM" id="SSF55073">
    <property type="entry name" value="Nucleotide cyclase"/>
    <property type="match status" value="1"/>
</dbReference>
<dbReference type="InterPro" id="IPR000160">
    <property type="entry name" value="GGDEF_dom"/>
</dbReference>
<reference evidence="3 4" key="2">
    <citation type="submission" date="2020-01" db="EMBL/GenBank/DDBJ databases">
        <title>Clostridiaceae sp. nov. isolated from the gut of human by culturomics.</title>
        <authorList>
            <person name="Chang Y."/>
        </authorList>
    </citation>
    <scope>NUCLEOTIDE SEQUENCE [LARGE SCALE GENOMIC DNA]</scope>
    <source>
        <strain evidence="3 4">DONG20-135</strain>
    </source>
</reference>
<dbReference type="SMART" id="SM00052">
    <property type="entry name" value="EAL"/>
    <property type="match status" value="1"/>
</dbReference>
<sequence>MYEKINDAYYDSLVNGYNEKWIQDRYENLRCHSHESKYMLIAMNIKSFRLFNILYGRKAGNEILKTVYQAVAEYLDKDEWIGHVYADSFLLLMKYSNLQEFENDRIEELTDIIYRIKRDPRIYRNIFASYGIYALDYEDSSFDEAVECANLCRISCEGLHRRSFSYEVYDQHFLKDYQARCDLEIRTAEAYKNYEFISFLQPKVDAHTHQIVGAEALVRWYGQDGKLVPVADFLPILNENAYIVLVDMDVFDLVCRMLDGRIKANKPVVPISFNLSKPHFYDSNLIKDYTDILDKYQIPRDLIVFELMETITLDDTAKMKEVVAQLRSAGFSCSLDDFGNGYSSFTVLLNANLDSVKLDRQFFVPNLNGDSKLIIQTVVRLIKSLGMKVIAEGVETKEHADFLDACGCDQIQGFYFYKPMPIGEFEALLDENS</sequence>
<evidence type="ECO:0000259" key="1">
    <source>
        <dbReference type="PROSITE" id="PS50883"/>
    </source>
</evidence>
<dbReference type="Gene3D" id="3.20.20.450">
    <property type="entry name" value="EAL domain"/>
    <property type="match status" value="1"/>
</dbReference>
<keyword evidence="4" id="KW-1185">Reference proteome</keyword>
<protein>
    <submittedName>
        <fullName evidence="3">EAL domain-containing protein</fullName>
    </submittedName>
</protein>
<dbReference type="SUPFAM" id="SSF141868">
    <property type="entry name" value="EAL domain-like"/>
    <property type="match status" value="1"/>
</dbReference>
<dbReference type="InterPro" id="IPR050706">
    <property type="entry name" value="Cyclic-di-GMP_PDE-like"/>
</dbReference>
<dbReference type="AlphaFoldDB" id="A0A6N8U9T4"/>
<accession>A0A6N8U9T4</accession>
<dbReference type="Gene3D" id="3.30.70.270">
    <property type="match status" value="1"/>
</dbReference>
<dbReference type="InterPro" id="IPR029787">
    <property type="entry name" value="Nucleotide_cyclase"/>
</dbReference>
<dbReference type="GO" id="GO:0071111">
    <property type="term" value="F:cyclic-guanylate-specific phosphodiesterase activity"/>
    <property type="evidence" value="ECO:0007669"/>
    <property type="project" value="InterPro"/>
</dbReference>
<feature type="domain" description="GGDEF" evidence="2">
    <location>
        <begin position="36"/>
        <end position="167"/>
    </location>
</feature>
<dbReference type="InterPro" id="IPR035919">
    <property type="entry name" value="EAL_sf"/>
</dbReference>
<dbReference type="InterPro" id="IPR001633">
    <property type="entry name" value="EAL_dom"/>
</dbReference>
<evidence type="ECO:0000313" key="3">
    <source>
        <dbReference type="EMBL" id="MXQ74084.1"/>
    </source>
</evidence>
<dbReference type="InterPro" id="IPR043128">
    <property type="entry name" value="Rev_trsase/Diguanyl_cyclase"/>
</dbReference>
<name>A0A6N8U9T4_9FIRM</name>
<reference evidence="3 4" key="1">
    <citation type="submission" date="2019-12" db="EMBL/GenBank/DDBJ databases">
        <authorList>
            <person name="Yang R."/>
        </authorList>
    </citation>
    <scope>NUCLEOTIDE SEQUENCE [LARGE SCALE GENOMIC DNA]</scope>
    <source>
        <strain evidence="3 4">DONG20-135</strain>
    </source>
</reference>
<dbReference type="Pfam" id="PF00563">
    <property type="entry name" value="EAL"/>
    <property type="match status" value="1"/>
</dbReference>
<gene>
    <name evidence="3" type="ORF">GSF08_09055</name>
</gene>
<dbReference type="PANTHER" id="PTHR33121">
    <property type="entry name" value="CYCLIC DI-GMP PHOSPHODIESTERASE PDEF"/>
    <property type="match status" value="1"/>
</dbReference>
<dbReference type="Pfam" id="PF00990">
    <property type="entry name" value="GGDEF"/>
    <property type="match status" value="1"/>
</dbReference>
<dbReference type="CDD" id="cd01948">
    <property type="entry name" value="EAL"/>
    <property type="match status" value="1"/>
</dbReference>
<dbReference type="PROSITE" id="PS50887">
    <property type="entry name" value="GGDEF"/>
    <property type="match status" value="1"/>
</dbReference>
<dbReference type="EMBL" id="WUUQ01000003">
    <property type="protein sequence ID" value="MXQ74084.1"/>
    <property type="molecule type" value="Genomic_DNA"/>
</dbReference>
<comment type="caution">
    <text evidence="3">The sequence shown here is derived from an EMBL/GenBank/DDBJ whole genome shotgun (WGS) entry which is preliminary data.</text>
</comment>